<dbReference type="Proteomes" id="UP000252085">
    <property type="component" value="Unassembled WGS sequence"/>
</dbReference>
<dbReference type="Pfam" id="PF13612">
    <property type="entry name" value="DDE_Tnp_1_3"/>
    <property type="match status" value="1"/>
</dbReference>
<evidence type="ECO:0000259" key="1">
    <source>
        <dbReference type="Pfam" id="PF13612"/>
    </source>
</evidence>
<gene>
    <name evidence="2" type="ORF">A6769_14435</name>
</gene>
<dbReference type="AlphaFoldDB" id="A0A367RMJ1"/>
<protein>
    <submittedName>
        <fullName evidence="2">Transposase</fullName>
    </submittedName>
</protein>
<accession>A0A367RMJ1</accession>
<sequence length="310" mass="35748">MCTIVSRLDIVQIFCDVDDFCNQWENLWQQVPQLPSTKGERRSTSRMHLSEVMTIALAKLTEGIAFHGSGYKTFKEFYTLHVLQSWRGAFPNLVSYTRFVELMPWCLMLLCCFVHTRTGEITGISFIDSTPIDVCHNCRSHAHKVFKGLVKWGKNSVGWHFGFKLHLIINDKGELLAFKLTPANVDDRKPVPDMTKDLIGKLFGDRGYISQKLFEELYKRGLELVTKSKKKMKNRLVKLIDKILLRKRAVIESVNDHLKNMCQIQHSRHRSVFNFLVNLMAGLAAYTYLPKKPSIDIYRKDLPALPPAVF</sequence>
<dbReference type="EMBL" id="LXQE01000146">
    <property type="protein sequence ID" value="RCJ37259.1"/>
    <property type="molecule type" value="Genomic_DNA"/>
</dbReference>
<proteinExistence type="predicted"/>
<organism evidence="2 3">
    <name type="scientific">Nostoc punctiforme NIES-2108</name>
    <dbReference type="NCBI Taxonomy" id="1356359"/>
    <lineage>
        <taxon>Bacteria</taxon>
        <taxon>Bacillati</taxon>
        <taxon>Cyanobacteriota</taxon>
        <taxon>Cyanophyceae</taxon>
        <taxon>Nostocales</taxon>
        <taxon>Nostocaceae</taxon>
        <taxon>Nostoc</taxon>
    </lineage>
</organism>
<comment type="caution">
    <text evidence="2">The sequence shown here is derived from an EMBL/GenBank/DDBJ whole genome shotgun (WGS) entry which is preliminary data.</text>
</comment>
<dbReference type="NCBIfam" id="NF033520">
    <property type="entry name" value="transpos_IS982"/>
    <property type="match status" value="1"/>
</dbReference>
<feature type="domain" description="Transposase DDE" evidence="1">
    <location>
        <begin position="119"/>
        <end position="272"/>
    </location>
</feature>
<reference evidence="2 3" key="1">
    <citation type="submission" date="2016-04" db="EMBL/GenBank/DDBJ databases">
        <authorList>
            <person name="Evans L.H."/>
            <person name="Alamgir A."/>
            <person name="Owens N."/>
            <person name="Weber N.D."/>
            <person name="Virtaneva K."/>
            <person name="Barbian K."/>
            <person name="Babar A."/>
            <person name="Rosenke K."/>
        </authorList>
    </citation>
    <scope>NUCLEOTIDE SEQUENCE [LARGE SCALE GENOMIC DNA]</scope>
    <source>
        <strain evidence="2">NIES-2108</strain>
    </source>
</reference>
<evidence type="ECO:0000313" key="2">
    <source>
        <dbReference type="EMBL" id="RCJ37259.1"/>
    </source>
</evidence>
<name>A0A367RMJ1_NOSPU</name>
<dbReference type="InterPro" id="IPR025668">
    <property type="entry name" value="Tnp_DDE_dom"/>
</dbReference>
<evidence type="ECO:0000313" key="3">
    <source>
        <dbReference type="Proteomes" id="UP000252085"/>
    </source>
</evidence>